<feature type="modified residue" description="N6-(pyridoxal phosphate)lysine" evidence="9">
    <location>
        <position position="131"/>
    </location>
</feature>
<evidence type="ECO:0000313" key="12">
    <source>
        <dbReference type="EMBL" id="CAE0523802.1"/>
    </source>
</evidence>
<evidence type="ECO:0000256" key="5">
    <source>
        <dbReference type="ARBA" id="ARBA00034115"/>
    </source>
</evidence>
<dbReference type="AlphaFoldDB" id="A0A6V2L6G5"/>
<evidence type="ECO:0000313" key="11">
    <source>
        <dbReference type="EMBL" id="CAE0523801.1"/>
    </source>
</evidence>
<dbReference type="InterPro" id="IPR000183">
    <property type="entry name" value="Orn/DAP/Arg_de-COase"/>
</dbReference>
<evidence type="ECO:0000256" key="3">
    <source>
        <dbReference type="ARBA" id="ARBA00022898"/>
    </source>
</evidence>
<dbReference type="InterPro" id="IPR022644">
    <property type="entry name" value="De-COase2_N"/>
</dbReference>
<evidence type="ECO:0000256" key="1">
    <source>
        <dbReference type="ARBA" id="ARBA00001933"/>
    </source>
</evidence>
<evidence type="ECO:0000256" key="9">
    <source>
        <dbReference type="PIRSR" id="PIRSR600183-50"/>
    </source>
</evidence>
<dbReference type="SUPFAM" id="SSF50621">
    <property type="entry name" value="Alanine racemase C-terminal domain-like"/>
    <property type="match status" value="1"/>
</dbReference>
<dbReference type="EMBL" id="HBIR01002773">
    <property type="protein sequence ID" value="CAE0523802.1"/>
    <property type="molecule type" value="Transcribed_RNA"/>
</dbReference>
<sequence>MVRGGHLRRLRALASVPRLNHPRPLLAKTILPRRLSSAACLDHPPEDHFPPPPPQVPREPLLQGCFPDCLQDCLDSAARPPLAPHVLRPLAAHIAAGAEEPFYLVDLAAVRSRVALWRRELPRVDPFYAVKCNPDGEILSLLGSLGCGFDCASRAEMSLILEAGVSPDRIVYANPCKQPSHLRFAAAAGVRLSVFDSEAELLKTAAEAPSAELLLRIQVDDSKAVCVMSNKYGAPLAEAPSLLRRAAELGLRVRGVSFHVGSGCYSPQAYVAAVQRAAHVFSLAEAAGGRMDLLDLGGGFPGVDSAELSFSSIAAALRPALDASFPPSRGVRLLAEPGRFLAAESHTLAAAVIGKKRVADAAAEGGTRQMLYINDGLYGSFNCLLYDHASVTPEPLPASVAARAAVGDGPSPWPARPPPQPAAVWGPTCDGFDCVLPDTKLPELAVGDWVVFRHMGAYTAAAGSNFNGMALPSKVYVDPGAAQTRPAAGAAAEVAEVAEWAAHHRRAAAAM</sequence>
<gene>
    <name evidence="11" type="ORF">EHUX00137_LOCUS1960</name>
    <name evidence="12" type="ORF">EHUX00137_LOCUS1961</name>
</gene>
<dbReference type="InterPro" id="IPR029066">
    <property type="entry name" value="PLP-binding_barrel"/>
</dbReference>
<dbReference type="PANTHER" id="PTHR11482:SF6">
    <property type="entry name" value="ORNITHINE DECARBOXYLASE 1-RELATED"/>
    <property type="match status" value="1"/>
</dbReference>
<comment type="pathway">
    <text evidence="5">Amine and polyamine biosynthesis; putrescine biosynthesis via L-ornithine pathway; putrescine from L-ornithine: step 1/1.</text>
</comment>
<dbReference type="InterPro" id="IPR002433">
    <property type="entry name" value="Orn_de-COase"/>
</dbReference>
<dbReference type="PRINTS" id="PR01182">
    <property type="entry name" value="ORNDCRBXLASE"/>
</dbReference>
<proteinExistence type="inferred from homology"/>
<organism evidence="11">
    <name type="scientific">Emiliania huxleyi</name>
    <name type="common">Coccolithophore</name>
    <name type="synonym">Pontosphaera huxleyi</name>
    <dbReference type="NCBI Taxonomy" id="2903"/>
    <lineage>
        <taxon>Eukaryota</taxon>
        <taxon>Haptista</taxon>
        <taxon>Haptophyta</taxon>
        <taxon>Prymnesiophyceae</taxon>
        <taxon>Isochrysidales</taxon>
        <taxon>Noelaerhabdaceae</taxon>
        <taxon>Emiliania</taxon>
    </lineage>
</organism>
<comment type="catalytic activity">
    <reaction evidence="8">
        <text>L-ornithine + H(+) = putrescine + CO2</text>
        <dbReference type="Rhea" id="RHEA:22964"/>
        <dbReference type="ChEBI" id="CHEBI:15378"/>
        <dbReference type="ChEBI" id="CHEBI:16526"/>
        <dbReference type="ChEBI" id="CHEBI:46911"/>
        <dbReference type="ChEBI" id="CHEBI:326268"/>
        <dbReference type="EC" id="4.1.1.17"/>
    </reaction>
</comment>
<dbReference type="Pfam" id="PF02784">
    <property type="entry name" value="Orn_Arg_deC_N"/>
    <property type="match status" value="1"/>
</dbReference>
<dbReference type="GO" id="GO:0005737">
    <property type="term" value="C:cytoplasm"/>
    <property type="evidence" value="ECO:0007669"/>
    <property type="project" value="TreeGrafter"/>
</dbReference>
<comment type="cofactor">
    <cofactor evidence="1 9">
        <name>pyridoxal 5'-phosphate</name>
        <dbReference type="ChEBI" id="CHEBI:597326"/>
    </cofactor>
</comment>
<feature type="domain" description="Orn/DAP/Arg decarboxylase 2 N-terminal" evidence="10">
    <location>
        <begin position="108"/>
        <end position="343"/>
    </location>
</feature>
<keyword evidence="3 9" id="KW-0663">Pyridoxal phosphate</keyword>
<feature type="active site" description="Proton donor" evidence="9">
    <location>
        <position position="429"/>
    </location>
</feature>
<dbReference type="CDD" id="cd00622">
    <property type="entry name" value="PLPDE_III_ODC"/>
    <property type="match status" value="1"/>
</dbReference>
<evidence type="ECO:0000256" key="8">
    <source>
        <dbReference type="ARBA" id="ARBA00049127"/>
    </source>
</evidence>
<evidence type="ECO:0000256" key="6">
    <source>
        <dbReference type="ARBA" id="ARBA00034138"/>
    </source>
</evidence>
<dbReference type="PROSITE" id="PS00879">
    <property type="entry name" value="ODR_DC_2_2"/>
    <property type="match status" value="1"/>
</dbReference>
<dbReference type="SUPFAM" id="SSF51419">
    <property type="entry name" value="PLP-binding barrel"/>
    <property type="match status" value="1"/>
</dbReference>
<comment type="subunit">
    <text evidence="7">Homodimer. Only the dimer is catalytically active, as the active sites are constructed of residues from both monomers.</text>
</comment>
<dbReference type="PROSITE" id="PS00878">
    <property type="entry name" value="ODR_DC_2_1"/>
    <property type="match status" value="1"/>
</dbReference>
<name>A0A6V2L6G5_EMIHU</name>
<dbReference type="PRINTS" id="PR01179">
    <property type="entry name" value="ODADCRBXLASE"/>
</dbReference>
<evidence type="ECO:0000259" key="10">
    <source>
        <dbReference type="Pfam" id="PF02784"/>
    </source>
</evidence>
<dbReference type="Gene3D" id="3.20.20.10">
    <property type="entry name" value="Alanine racemase"/>
    <property type="match status" value="1"/>
</dbReference>
<dbReference type="Gene3D" id="2.40.37.10">
    <property type="entry name" value="Lyase, Ornithine Decarboxylase, Chain A, domain 1"/>
    <property type="match status" value="1"/>
</dbReference>
<evidence type="ECO:0000256" key="2">
    <source>
        <dbReference type="ARBA" id="ARBA00008872"/>
    </source>
</evidence>
<dbReference type="GO" id="GO:0033387">
    <property type="term" value="P:putrescine biosynthetic process from arginine, via ornithine"/>
    <property type="evidence" value="ECO:0007669"/>
    <property type="project" value="TreeGrafter"/>
</dbReference>
<evidence type="ECO:0000256" key="7">
    <source>
        <dbReference type="ARBA" id="ARBA00046672"/>
    </source>
</evidence>
<dbReference type="InterPro" id="IPR022653">
    <property type="entry name" value="De-COase2_pyr-phos_BS"/>
</dbReference>
<dbReference type="EMBL" id="HBIR01002772">
    <property type="protein sequence ID" value="CAE0523801.1"/>
    <property type="molecule type" value="Transcribed_RNA"/>
</dbReference>
<reference evidence="11" key="1">
    <citation type="submission" date="2021-01" db="EMBL/GenBank/DDBJ databases">
        <authorList>
            <person name="Corre E."/>
            <person name="Pelletier E."/>
            <person name="Niang G."/>
            <person name="Scheremetjew M."/>
            <person name="Finn R."/>
            <person name="Kale V."/>
            <person name="Holt S."/>
            <person name="Cochrane G."/>
            <person name="Meng A."/>
            <person name="Brown T."/>
            <person name="Cohen L."/>
        </authorList>
    </citation>
    <scope>NUCLEOTIDE SEQUENCE</scope>
    <source>
        <strain evidence="11">379</strain>
    </source>
</reference>
<dbReference type="EC" id="4.1.1.17" evidence="6"/>
<dbReference type="InterPro" id="IPR022657">
    <property type="entry name" value="De-COase2_CS"/>
</dbReference>
<dbReference type="FunFam" id="3.20.20.10:FF:000005">
    <property type="entry name" value="Ornithine decarboxylase"/>
    <property type="match status" value="1"/>
</dbReference>
<comment type="similarity">
    <text evidence="2">Belongs to the Orn/Lys/Arg decarboxylase class-II family.</text>
</comment>
<dbReference type="PANTHER" id="PTHR11482">
    <property type="entry name" value="ARGININE/DIAMINOPIMELATE/ORNITHINE DECARBOXYLASE"/>
    <property type="match status" value="1"/>
</dbReference>
<accession>A0A6V2L6G5</accession>
<keyword evidence="4" id="KW-0456">Lyase</keyword>
<dbReference type="InterPro" id="IPR009006">
    <property type="entry name" value="Ala_racemase/Decarboxylase_C"/>
</dbReference>
<dbReference type="GO" id="GO:0004586">
    <property type="term" value="F:ornithine decarboxylase activity"/>
    <property type="evidence" value="ECO:0007669"/>
    <property type="project" value="UniProtKB-EC"/>
</dbReference>
<evidence type="ECO:0000256" key="4">
    <source>
        <dbReference type="ARBA" id="ARBA00023239"/>
    </source>
</evidence>
<protein>
    <recommendedName>
        <fullName evidence="6">ornithine decarboxylase</fullName>
        <ecNumber evidence="6">4.1.1.17</ecNumber>
    </recommendedName>
</protein>